<evidence type="ECO:0000256" key="8">
    <source>
        <dbReference type="ARBA" id="ARBA00023077"/>
    </source>
</evidence>
<keyword evidence="4" id="KW-0410">Iron transport</keyword>
<evidence type="ECO:0000256" key="1">
    <source>
        <dbReference type="ARBA" id="ARBA00004571"/>
    </source>
</evidence>
<keyword evidence="10 11" id="KW-0998">Cell outer membrane</keyword>
<evidence type="ECO:0000256" key="14">
    <source>
        <dbReference type="SAM" id="SignalP"/>
    </source>
</evidence>
<dbReference type="PANTHER" id="PTHR32552">
    <property type="entry name" value="FERRICHROME IRON RECEPTOR-RELATED"/>
    <property type="match status" value="1"/>
</dbReference>
<evidence type="ECO:0000256" key="13">
    <source>
        <dbReference type="SAM" id="MobiDB-lite"/>
    </source>
</evidence>
<dbReference type="EMBL" id="BMDW01000003">
    <property type="protein sequence ID" value="GGA38760.1"/>
    <property type="molecule type" value="Genomic_DNA"/>
</dbReference>
<evidence type="ECO:0000256" key="4">
    <source>
        <dbReference type="ARBA" id="ARBA00022496"/>
    </source>
</evidence>
<keyword evidence="17" id="KW-0675">Receptor</keyword>
<evidence type="ECO:0000256" key="12">
    <source>
        <dbReference type="RuleBase" id="RU003357"/>
    </source>
</evidence>
<comment type="similarity">
    <text evidence="11 12">Belongs to the TonB-dependent receptor family.</text>
</comment>
<comment type="caution">
    <text evidence="17">The sequence shown here is derived from an EMBL/GenBank/DDBJ whole genome shotgun (WGS) entry which is preliminary data.</text>
</comment>
<keyword evidence="14" id="KW-0732">Signal</keyword>
<evidence type="ECO:0000256" key="3">
    <source>
        <dbReference type="ARBA" id="ARBA00022452"/>
    </source>
</evidence>
<feature type="domain" description="TonB-dependent receptor plug" evidence="16">
    <location>
        <begin position="59"/>
        <end position="167"/>
    </location>
</feature>
<dbReference type="Gene3D" id="2.40.170.20">
    <property type="entry name" value="TonB-dependent receptor, beta-barrel domain"/>
    <property type="match status" value="3"/>
</dbReference>
<evidence type="ECO:0000256" key="2">
    <source>
        <dbReference type="ARBA" id="ARBA00022448"/>
    </source>
</evidence>
<sequence length="867" mass="92253">MKKFELLAASAVVLLAATPAFAQTTSANTGPAPQTAPAASTGSDDADIIVTATKREQTLQDVPVSVAVTGVDTIEKAKIHDLIDLQASVPSLKVYQLQSSGQTGFQIRGFGNGTGNIGIESSVGVFIDGVYRSRSASAISDLPDLERIEVLRGPQSTLFGKNVSAGAISIVTKRPQFTWGGSAEATAGNLGNIEAKASITGPITDTLAFRLYGNVNQREGYYSNLVNSVKVNGRNRYTLRGDVLFEPSSNFSVRIIADLNRIDEVCCGAVTIFNGPTTQLIGVPRAFGGVGGVVGNPATAFNRQVVYNTSPNNRLTGKGISGQVDWDVGFAKLTSITAYRTQTNDTSLDVDFTGADISNQTTADTIKTFTQEFRLASNSTGPFSWLLGGFYSDEKITSGRNILYGADARRFADAAVLGLSGQSLLATSPILQLEQLQRGAGNTTVVPGQTYFAQGTGIFDNYRLNDQSFSIFGQADYKLFDRLTLTAGGAYLNDRKAAVSNVVLTDRFSQLNLNNVPELGFLPLFLIACPNAQPCPASVPNAAIINSLPIPTNTFAGLNAVQFFYGDTANHGPVNFPNANESGILTGSKFTYLARAAFEVTKKINVYGSYSTGWKAGAYNLSSDSRPANNGVGRTANPENVEVYEAGAKTRFSGGFFNIAVFYEKIKGFQSNGFTGTGFALVNAGSQSVKGIEAEASYRPFRALVLNASATYLDPKYDSFSRAPCFSFDPRCQVPAGSPAGTRAPQFRDLTGTRPAGISKFSGNINAVYTQKFSETVSGFLRGEFVYSSKTALTDTVPASIASTEVKAVNASAGLVLADGFEIQGWVRNLTNQAYLIGAFNTVIQSGSYSGYINEPRTYGITLRKKF</sequence>
<dbReference type="InterPro" id="IPR000531">
    <property type="entry name" value="Beta-barrel_TonB"/>
</dbReference>
<accession>A0ABQ1G8G1</accession>
<feature type="domain" description="TonB-dependent receptor-like beta-barrel" evidence="15">
    <location>
        <begin position="299"/>
        <end position="830"/>
    </location>
</feature>
<dbReference type="Pfam" id="PF07715">
    <property type="entry name" value="Plug"/>
    <property type="match status" value="1"/>
</dbReference>
<keyword evidence="5 11" id="KW-0812">Transmembrane</keyword>
<dbReference type="InterPro" id="IPR012910">
    <property type="entry name" value="Plug_dom"/>
</dbReference>
<keyword evidence="8 12" id="KW-0798">TonB box</keyword>
<proteinExistence type="inferred from homology"/>
<keyword evidence="9 11" id="KW-0472">Membrane</keyword>
<gene>
    <name evidence="17" type="ORF">GCM10011395_06340</name>
</gene>
<evidence type="ECO:0000256" key="11">
    <source>
        <dbReference type="PROSITE-ProRule" id="PRU01360"/>
    </source>
</evidence>
<keyword evidence="18" id="KW-1185">Reference proteome</keyword>
<evidence type="ECO:0000259" key="16">
    <source>
        <dbReference type="Pfam" id="PF07715"/>
    </source>
</evidence>
<evidence type="ECO:0000256" key="9">
    <source>
        <dbReference type="ARBA" id="ARBA00023136"/>
    </source>
</evidence>
<evidence type="ECO:0000256" key="10">
    <source>
        <dbReference type="ARBA" id="ARBA00023237"/>
    </source>
</evidence>
<evidence type="ECO:0000313" key="17">
    <source>
        <dbReference type="EMBL" id="GGA38760.1"/>
    </source>
</evidence>
<dbReference type="InterPro" id="IPR036942">
    <property type="entry name" value="Beta-barrel_TonB_sf"/>
</dbReference>
<feature type="signal peptide" evidence="14">
    <location>
        <begin position="1"/>
        <end position="22"/>
    </location>
</feature>
<dbReference type="InterPro" id="IPR039426">
    <property type="entry name" value="TonB-dep_rcpt-like"/>
</dbReference>
<dbReference type="Proteomes" id="UP000618591">
    <property type="component" value="Unassembled WGS sequence"/>
</dbReference>
<evidence type="ECO:0000313" key="18">
    <source>
        <dbReference type="Proteomes" id="UP000618591"/>
    </source>
</evidence>
<dbReference type="PANTHER" id="PTHR32552:SF81">
    <property type="entry name" value="TONB-DEPENDENT OUTER MEMBRANE RECEPTOR"/>
    <property type="match status" value="1"/>
</dbReference>
<organism evidence="17 18">
    <name type="scientific">Sphingomonas psychrolutea</name>
    <dbReference type="NCBI Taxonomy" id="1259676"/>
    <lineage>
        <taxon>Bacteria</taxon>
        <taxon>Pseudomonadati</taxon>
        <taxon>Pseudomonadota</taxon>
        <taxon>Alphaproteobacteria</taxon>
        <taxon>Sphingomonadales</taxon>
        <taxon>Sphingomonadaceae</taxon>
        <taxon>Sphingomonas</taxon>
    </lineage>
</organism>
<dbReference type="PROSITE" id="PS52016">
    <property type="entry name" value="TONB_DEPENDENT_REC_3"/>
    <property type="match status" value="1"/>
</dbReference>
<keyword evidence="2 11" id="KW-0813">Transport</keyword>
<dbReference type="SUPFAM" id="SSF56935">
    <property type="entry name" value="Porins"/>
    <property type="match status" value="1"/>
</dbReference>
<evidence type="ECO:0000259" key="15">
    <source>
        <dbReference type="Pfam" id="PF00593"/>
    </source>
</evidence>
<keyword evidence="6" id="KW-0408">Iron</keyword>
<dbReference type="RefSeq" id="WP_188445420.1">
    <property type="nucleotide sequence ID" value="NZ_BMDW01000003.1"/>
</dbReference>
<evidence type="ECO:0000256" key="7">
    <source>
        <dbReference type="ARBA" id="ARBA00023065"/>
    </source>
</evidence>
<evidence type="ECO:0000256" key="6">
    <source>
        <dbReference type="ARBA" id="ARBA00023004"/>
    </source>
</evidence>
<feature type="region of interest" description="Disordered" evidence="13">
    <location>
        <begin position="24"/>
        <end position="43"/>
    </location>
</feature>
<keyword evidence="7" id="KW-0406">Ion transport</keyword>
<reference evidence="18" key="1">
    <citation type="journal article" date="2019" name="Int. J. Syst. Evol. Microbiol.">
        <title>The Global Catalogue of Microorganisms (GCM) 10K type strain sequencing project: providing services to taxonomists for standard genome sequencing and annotation.</title>
        <authorList>
            <consortium name="The Broad Institute Genomics Platform"/>
            <consortium name="The Broad Institute Genome Sequencing Center for Infectious Disease"/>
            <person name="Wu L."/>
            <person name="Ma J."/>
        </authorList>
    </citation>
    <scope>NUCLEOTIDE SEQUENCE [LARGE SCALE GENOMIC DNA]</scope>
    <source>
        <strain evidence="18">CGMCC 1.10106</strain>
    </source>
</reference>
<keyword evidence="3 11" id="KW-1134">Transmembrane beta strand</keyword>
<protein>
    <submittedName>
        <fullName evidence="17">TonB-dependent receptor</fullName>
    </submittedName>
</protein>
<name>A0ABQ1G8G1_9SPHN</name>
<comment type="subcellular location">
    <subcellularLocation>
        <location evidence="1 11">Cell outer membrane</location>
        <topology evidence="1 11">Multi-pass membrane protein</topology>
    </subcellularLocation>
</comment>
<evidence type="ECO:0000256" key="5">
    <source>
        <dbReference type="ARBA" id="ARBA00022692"/>
    </source>
</evidence>
<dbReference type="Pfam" id="PF00593">
    <property type="entry name" value="TonB_dep_Rec_b-barrel"/>
    <property type="match status" value="1"/>
</dbReference>
<feature type="chain" id="PRO_5045708344" evidence="14">
    <location>
        <begin position="23"/>
        <end position="867"/>
    </location>
</feature>